<reference evidence="1 2" key="1">
    <citation type="submission" date="2020-04" db="EMBL/GenBank/DDBJ databases">
        <authorList>
            <person name="De Canck E."/>
        </authorList>
    </citation>
    <scope>NUCLEOTIDE SEQUENCE [LARGE SCALE GENOMIC DNA]</scope>
    <source>
        <strain evidence="1 2">LMG 3415</strain>
    </source>
</reference>
<comment type="caution">
    <text evidence="1">The sequence shown here is derived from an EMBL/GenBank/DDBJ whole genome shotgun (WGS) entry which is preliminary data.</text>
</comment>
<evidence type="ECO:0000313" key="2">
    <source>
        <dbReference type="Proteomes" id="UP000507140"/>
    </source>
</evidence>
<dbReference type="Proteomes" id="UP000507140">
    <property type="component" value="Unassembled WGS sequence"/>
</dbReference>
<organism evidence="1 2">
    <name type="scientific">Achromobacter mucicolens</name>
    <dbReference type="NCBI Taxonomy" id="1389922"/>
    <lineage>
        <taxon>Bacteria</taxon>
        <taxon>Pseudomonadati</taxon>
        <taxon>Pseudomonadota</taxon>
        <taxon>Betaproteobacteria</taxon>
        <taxon>Burkholderiales</taxon>
        <taxon>Alcaligenaceae</taxon>
        <taxon>Achromobacter</taxon>
    </lineage>
</organism>
<proteinExistence type="predicted"/>
<accession>A0ABM8LAU5</accession>
<keyword evidence="2" id="KW-1185">Reference proteome</keyword>
<evidence type="ECO:0000313" key="1">
    <source>
        <dbReference type="EMBL" id="CAB3844348.1"/>
    </source>
</evidence>
<sequence length="93" mass="10110">MQMPNTGAPSWRDNRSNRSWPKLSAIGMPLLLVLTGCAGSLPTGAPRHPTPAADLMMPAPTGSAYLESVSAELKALDDDLERWERMLQYGLTK</sequence>
<name>A0ABM8LAU5_9BURK</name>
<gene>
    <name evidence="1" type="ORF">LMG3415_01586</name>
</gene>
<protein>
    <submittedName>
        <fullName evidence="1">Uncharacterized protein</fullName>
    </submittedName>
</protein>
<dbReference type="EMBL" id="CADIKR010000002">
    <property type="protein sequence ID" value="CAB3844348.1"/>
    <property type="molecule type" value="Genomic_DNA"/>
</dbReference>